<accession>A0A7U3VSI5</accession>
<reference evidence="1 2" key="4">
    <citation type="journal article" date="2020" name="Sci. Rep.">
        <title>beta-carboline chemical signals induce reveromycin production through a LuxR family regulator in Streptomyces sp. SN-593.</title>
        <authorList>
            <person name="Panthee S."/>
            <person name="Kito N."/>
            <person name="Hayashi T."/>
            <person name="Shimizu T."/>
            <person name="Ishikawa J."/>
            <person name="Hamamoto H."/>
            <person name="Osada H."/>
            <person name="Takahashi S."/>
        </authorList>
    </citation>
    <scope>NUCLEOTIDE SEQUENCE [LARGE SCALE GENOMIC DNA]</scope>
    <source>
        <strain evidence="1 2">SN-593</strain>
    </source>
</reference>
<reference evidence="1 2" key="3">
    <citation type="journal article" date="2011" name="Nat. Chem. Biol.">
        <title>Reveromycin A biosynthesis uses RevG and RevJ for stereospecific spiroacetal formation.</title>
        <authorList>
            <person name="Takahashi S."/>
            <person name="Toyoda A."/>
            <person name="Sekiyama Y."/>
            <person name="Takagi H."/>
            <person name="Nogawa T."/>
            <person name="Uramoto M."/>
            <person name="Suzuki R."/>
            <person name="Koshino H."/>
            <person name="Kumano T."/>
            <person name="Panthee S."/>
            <person name="Dairi T."/>
            <person name="Ishikawa J."/>
            <person name="Ikeda H."/>
            <person name="Sakaki Y."/>
            <person name="Osada H."/>
        </authorList>
    </citation>
    <scope>NUCLEOTIDE SEQUENCE [LARGE SCALE GENOMIC DNA]</scope>
    <source>
        <strain evidence="1 2">SN-593</strain>
    </source>
</reference>
<dbReference type="RefSeq" id="WP_202237727.1">
    <property type="nucleotide sequence ID" value="NZ_AP018365.1"/>
</dbReference>
<reference evidence="1 2" key="2">
    <citation type="journal article" date="2011" name="J. Antibiot.">
        <title>Furaquinocins I and J: novel polyketide isoprenoid hybrid compounds from Streptomyces reveromyceticus SN-593.</title>
        <authorList>
            <person name="Panthee S."/>
            <person name="Takahashi S."/>
            <person name="Takagi H."/>
            <person name="Nogawa T."/>
            <person name="Oowada E."/>
            <person name="Uramoto M."/>
            <person name="Osada H."/>
        </authorList>
    </citation>
    <scope>NUCLEOTIDE SEQUENCE [LARGE SCALE GENOMIC DNA]</scope>
    <source>
        <strain evidence="1 2">SN-593</strain>
    </source>
</reference>
<dbReference type="KEGG" id="arev:RVR_9469"/>
<dbReference type="Proteomes" id="UP000595703">
    <property type="component" value="Chromosome"/>
</dbReference>
<sequence length="86" mass="8854">MHDAATTPEGAPRQAAGPDEATARLLLAAASLPADPGELALLTALYPQRRADVDALYAVPAARYADPALRFTAGATIEDWARPAAG</sequence>
<protein>
    <submittedName>
        <fullName evidence="1">Uncharacterized protein</fullName>
    </submittedName>
</protein>
<proteinExistence type="predicted"/>
<name>A0A7U3VSI5_9ACTN</name>
<evidence type="ECO:0000313" key="2">
    <source>
        <dbReference type="Proteomes" id="UP000595703"/>
    </source>
</evidence>
<gene>
    <name evidence="1" type="ORF">RVR_9469</name>
</gene>
<dbReference type="EMBL" id="AP018365">
    <property type="protein sequence ID" value="BBB01860.1"/>
    <property type="molecule type" value="Genomic_DNA"/>
</dbReference>
<keyword evidence="2" id="KW-1185">Reference proteome</keyword>
<reference evidence="1 2" key="1">
    <citation type="journal article" date="2010" name="J. Bacteriol.">
        <title>Biochemical characterization of a novel indole prenyltransferase from Streptomyces sp. SN-593.</title>
        <authorList>
            <person name="Takahashi S."/>
            <person name="Takagi H."/>
            <person name="Toyoda A."/>
            <person name="Uramoto M."/>
            <person name="Nogawa T."/>
            <person name="Ueki M."/>
            <person name="Sakaki Y."/>
            <person name="Osada H."/>
        </authorList>
    </citation>
    <scope>NUCLEOTIDE SEQUENCE [LARGE SCALE GENOMIC DNA]</scope>
    <source>
        <strain evidence="1 2">SN-593</strain>
    </source>
</reference>
<organism evidence="1 2">
    <name type="scientific">Actinacidiphila reveromycinica</name>
    <dbReference type="NCBI Taxonomy" id="659352"/>
    <lineage>
        <taxon>Bacteria</taxon>
        <taxon>Bacillati</taxon>
        <taxon>Actinomycetota</taxon>
        <taxon>Actinomycetes</taxon>
        <taxon>Kitasatosporales</taxon>
        <taxon>Streptomycetaceae</taxon>
        <taxon>Actinacidiphila</taxon>
    </lineage>
</organism>
<dbReference type="AlphaFoldDB" id="A0A7U3VSI5"/>
<evidence type="ECO:0000313" key="1">
    <source>
        <dbReference type="EMBL" id="BBB01860.1"/>
    </source>
</evidence>